<organism evidence="9 10">
    <name type="scientific">Amphibacillus marinus</name>
    <dbReference type="NCBI Taxonomy" id="872970"/>
    <lineage>
        <taxon>Bacteria</taxon>
        <taxon>Bacillati</taxon>
        <taxon>Bacillota</taxon>
        <taxon>Bacilli</taxon>
        <taxon>Bacillales</taxon>
        <taxon>Bacillaceae</taxon>
        <taxon>Amphibacillus</taxon>
    </lineage>
</organism>
<evidence type="ECO:0000256" key="5">
    <source>
        <dbReference type="ARBA" id="ARBA00023308"/>
    </source>
</evidence>
<dbReference type="AlphaFoldDB" id="A0A1H8H503"/>
<dbReference type="GO" id="GO:0019323">
    <property type="term" value="P:pentose catabolic process"/>
    <property type="evidence" value="ECO:0007669"/>
    <property type="project" value="TreeGrafter"/>
</dbReference>
<dbReference type="InterPro" id="IPR001303">
    <property type="entry name" value="Aldolase_II/adducin_N"/>
</dbReference>
<keyword evidence="1 6" id="KW-0963">Cytoplasm</keyword>
<keyword evidence="3 6" id="KW-0862">Zinc</keyword>
<keyword evidence="5 6" id="KW-0684">Rhamnose metabolism</keyword>
<feature type="active site" evidence="6">
    <location>
        <position position="120"/>
    </location>
</feature>
<keyword evidence="2 6" id="KW-0479">Metal-binding</keyword>
<evidence type="ECO:0000259" key="8">
    <source>
        <dbReference type="SMART" id="SM01007"/>
    </source>
</evidence>
<evidence type="ECO:0000256" key="2">
    <source>
        <dbReference type="ARBA" id="ARBA00022723"/>
    </source>
</evidence>
<dbReference type="NCBIfam" id="NF002963">
    <property type="entry name" value="PRK03634.1"/>
    <property type="match status" value="1"/>
</dbReference>
<reference evidence="9 10" key="1">
    <citation type="submission" date="2016-10" db="EMBL/GenBank/DDBJ databases">
        <authorList>
            <person name="de Groot N.N."/>
        </authorList>
    </citation>
    <scope>NUCLEOTIDE SEQUENCE [LARGE SCALE GENOMIC DNA]</scope>
    <source>
        <strain evidence="9 10">CGMCC 1.10434</strain>
    </source>
</reference>
<dbReference type="InterPro" id="IPR013447">
    <property type="entry name" value="Rhamnulose-1-P_Aldolase"/>
</dbReference>
<protein>
    <recommendedName>
        <fullName evidence="6 7">Rhamnulose-1-phosphate aldolase</fullName>
        <ecNumber evidence="6 7">4.1.2.19</ecNumber>
    </recommendedName>
</protein>
<feature type="domain" description="Class II aldolase/adducin N-terminal" evidence="8">
    <location>
        <begin position="15"/>
        <end position="241"/>
    </location>
</feature>
<comment type="function">
    <text evidence="6">Catalyzes the reversible cleavage of L-rhamnulose-1-phosphate to dihydroxyacetone phosphate (DHAP) and L-lactaldehyde.</text>
</comment>
<feature type="binding site" evidence="6">
    <location>
        <position position="214"/>
    </location>
    <ligand>
        <name>Zn(2+)</name>
        <dbReference type="ChEBI" id="CHEBI:29105"/>
    </ligand>
</feature>
<evidence type="ECO:0000256" key="6">
    <source>
        <dbReference type="HAMAP-Rule" id="MF_00770"/>
    </source>
</evidence>
<dbReference type="HAMAP" id="MF_00770">
    <property type="entry name" value="RhaD"/>
    <property type="match status" value="1"/>
</dbReference>
<dbReference type="GO" id="GO:0019301">
    <property type="term" value="P:rhamnose catabolic process"/>
    <property type="evidence" value="ECO:0007669"/>
    <property type="project" value="UniProtKB-UniRule"/>
</dbReference>
<dbReference type="GO" id="GO:0046872">
    <property type="term" value="F:metal ion binding"/>
    <property type="evidence" value="ECO:0007669"/>
    <property type="project" value="UniProtKB-KW"/>
</dbReference>
<accession>A0A1H8H503</accession>
<dbReference type="SUPFAM" id="SSF53639">
    <property type="entry name" value="AraD/HMP-PK domain-like"/>
    <property type="match status" value="1"/>
</dbReference>
<dbReference type="RefSeq" id="WP_091493832.1">
    <property type="nucleotide sequence ID" value="NZ_FODJ01000001.1"/>
</dbReference>
<dbReference type="GO" id="GO:0005829">
    <property type="term" value="C:cytosol"/>
    <property type="evidence" value="ECO:0007669"/>
    <property type="project" value="TreeGrafter"/>
</dbReference>
<dbReference type="PANTHER" id="PTHR22789">
    <property type="entry name" value="FUCULOSE PHOSPHATE ALDOLASE"/>
    <property type="match status" value="1"/>
</dbReference>
<dbReference type="GO" id="GO:0008994">
    <property type="term" value="F:rhamnulose-1-phosphate aldolase activity"/>
    <property type="evidence" value="ECO:0007669"/>
    <property type="project" value="UniProtKB-UniRule"/>
</dbReference>
<evidence type="ECO:0000256" key="3">
    <source>
        <dbReference type="ARBA" id="ARBA00022833"/>
    </source>
</evidence>
<dbReference type="EC" id="4.1.2.19" evidence="6 7"/>
<feature type="binding site" evidence="6">
    <location>
        <position position="145"/>
    </location>
    <ligand>
        <name>Zn(2+)</name>
        <dbReference type="ChEBI" id="CHEBI:29105"/>
    </ligand>
</feature>
<dbReference type="UniPathway" id="UPA00541">
    <property type="reaction ID" value="UER00603"/>
</dbReference>
<dbReference type="STRING" id="872970.SAMN04488134_101241"/>
<dbReference type="OrthoDB" id="9784634at2"/>
<dbReference type="Pfam" id="PF00596">
    <property type="entry name" value="Aldolase_II"/>
    <property type="match status" value="1"/>
</dbReference>
<proteinExistence type="inferred from homology"/>
<evidence type="ECO:0000313" key="9">
    <source>
        <dbReference type="EMBL" id="SEN50568.1"/>
    </source>
</evidence>
<evidence type="ECO:0000256" key="4">
    <source>
        <dbReference type="ARBA" id="ARBA00023239"/>
    </source>
</evidence>
<feature type="binding site" evidence="6">
    <location>
        <position position="143"/>
    </location>
    <ligand>
        <name>Zn(2+)</name>
        <dbReference type="ChEBI" id="CHEBI:29105"/>
    </ligand>
</feature>
<evidence type="ECO:0000256" key="7">
    <source>
        <dbReference type="NCBIfam" id="TIGR02624"/>
    </source>
</evidence>
<comment type="subcellular location">
    <subcellularLocation>
        <location evidence="6">Cytoplasm</location>
    </subcellularLocation>
</comment>
<name>A0A1H8H503_9BACI</name>
<dbReference type="InterPro" id="IPR050197">
    <property type="entry name" value="Aldolase_class_II_sugar_metab"/>
</dbReference>
<comment type="cofactor">
    <cofactor evidence="6">
        <name>Zn(2+)</name>
        <dbReference type="ChEBI" id="CHEBI:29105"/>
    </cofactor>
    <text evidence="6">Binds 1 zinc ion per subunit.</text>
</comment>
<keyword evidence="10" id="KW-1185">Reference proteome</keyword>
<comment type="pathway">
    <text evidence="6">Carbohydrate degradation; L-rhamnose degradation; glycerone phosphate from L-rhamnose: step 3/3.</text>
</comment>
<comment type="similarity">
    <text evidence="6">Belongs to the aldolase class II family. RhaD subfamily.</text>
</comment>
<evidence type="ECO:0000313" key="10">
    <source>
        <dbReference type="Proteomes" id="UP000199300"/>
    </source>
</evidence>
<comment type="catalytic activity">
    <reaction evidence="6">
        <text>L-rhamnulose 1-phosphate = (S)-lactaldehyde + dihydroxyacetone phosphate</text>
        <dbReference type="Rhea" id="RHEA:19689"/>
        <dbReference type="ChEBI" id="CHEBI:18041"/>
        <dbReference type="ChEBI" id="CHEBI:57642"/>
        <dbReference type="ChEBI" id="CHEBI:58313"/>
        <dbReference type="EC" id="4.1.2.19"/>
    </reaction>
</comment>
<gene>
    <name evidence="6" type="primary">rhaD</name>
    <name evidence="9" type="ORF">SAMN04488134_101241</name>
</gene>
<dbReference type="InterPro" id="IPR036409">
    <property type="entry name" value="Aldolase_II/adducin_N_sf"/>
</dbReference>
<dbReference type="SMART" id="SM01007">
    <property type="entry name" value="Aldolase_II"/>
    <property type="match status" value="1"/>
</dbReference>
<dbReference type="EMBL" id="FODJ01000001">
    <property type="protein sequence ID" value="SEN50568.1"/>
    <property type="molecule type" value="Genomic_DNA"/>
</dbReference>
<evidence type="ECO:0000256" key="1">
    <source>
        <dbReference type="ARBA" id="ARBA00022490"/>
    </source>
</evidence>
<dbReference type="Proteomes" id="UP000199300">
    <property type="component" value="Unassembled WGS sequence"/>
</dbReference>
<dbReference type="Gene3D" id="3.40.225.10">
    <property type="entry name" value="Class II aldolase/adducin N-terminal domain"/>
    <property type="match status" value="1"/>
</dbReference>
<dbReference type="NCBIfam" id="TIGR02624">
    <property type="entry name" value="rhamnu_1P_ald"/>
    <property type="match status" value="1"/>
</dbReference>
<dbReference type="PANTHER" id="PTHR22789:SF0">
    <property type="entry name" value="3-OXO-TETRONATE 4-PHOSPHATE DECARBOXYLASE-RELATED"/>
    <property type="match status" value="1"/>
</dbReference>
<sequence>MIKQKKDLKQAVFVQEMMTITQAMWRNGWDEANGGNVSLIIPEDDILEFLDPNQVKRQIDLDFPVKPLANLYFIVTGSGKYFKNIAKDPEDTLAIIKVSENGQSIDLLWGLSNGGKPTSELASHFMSHITRLEQDPKHRVIMHTHTTNVIAMTFVHELTAKAFTKTLWQMCTECVVVFPEGVALLPWMVPGTSQIGEATAKAMGDHRLVVWPHHGIFGAGSSIDDAFGLIETAEKAAQVYMLVSAHQGGVQQSITDQELMDLAAAFNVTPNPNYM</sequence>
<keyword evidence="4 6" id="KW-0456">Lyase</keyword>